<proteinExistence type="predicted"/>
<sequence length="62" mass="6867">MEDQGVAIRLGGILLSWKHSAQIAQQASEASRRIRDCAQSIRYAPQAIHTAISDTTPDKIYK</sequence>
<dbReference type="AlphaFoldDB" id="A0A1G2R1F8"/>
<organism evidence="1 2">
    <name type="scientific">Candidatus Wildermuthbacteria bacterium RIFCSPHIGHO2_02_FULL_45_25</name>
    <dbReference type="NCBI Taxonomy" id="1802450"/>
    <lineage>
        <taxon>Bacteria</taxon>
        <taxon>Candidatus Wildermuthiibacteriota</taxon>
    </lineage>
</organism>
<gene>
    <name evidence="1" type="ORF">A3C04_03600</name>
</gene>
<comment type="caution">
    <text evidence="1">The sequence shown here is derived from an EMBL/GenBank/DDBJ whole genome shotgun (WGS) entry which is preliminary data.</text>
</comment>
<evidence type="ECO:0000313" key="1">
    <source>
        <dbReference type="EMBL" id="OHA66537.1"/>
    </source>
</evidence>
<name>A0A1G2R1F8_9BACT</name>
<protein>
    <submittedName>
        <fullName evidence="1">Uncharacterized protein</fullName>
    </submittedName>
</protein>
<reference evidence="1 2" key="1">
    <citation type="journal article" date="2016" name="Nat. Commun.">
        <title>Thousands of microbial genomes shed light on interconnected biogeochemical processes in an aquifer system.</title>
        <authorList>
            <person name="Anantharaman K."/>
            <person name="Brown C.T."/>
            <person name="Hug L.A."/>
            <person name="Sharon I."/>
            <person name="Castelle C.J."/>
            <person name="Probst A.J."/>
            <person name="Thomas B.C."/>
            <person name="Singh A."/>
            <person name="Wilkins M.J."/>
            <person name="Karaoz U."/>
            <person name="Brodie E.L."/>
            <person name="Williams K.H."/>
            <person name="Hubbard S.S."/>
            <person name="Banfield J.F."/>
        </authorList>
    </citation>
    <scope>NUCLEOTIDE SEQUENCE [LARGE SCALE GENOMIC DNA]</scope>
</reference>
<dbReference type="Proteomes" id="UP000178092">
    <property type="component" value="Unassembled WGS sequence"/>
</dbReference>
<accession>A0A1G2R1F8</accession>
<dbReference type="EMBL" id="MHTV01000031">
    <property type="protein sequence ID" value="OHA66537.1"/>
    <property type="molecule type" value="Genomic_DNA"/>
</dbReference>
<evidence type="ECO:0000313" key="2">
    <source>
        <dbReference type="Proteomes" id="UP000178092"/>
    </source>
</evidence>